<dbReference type="Pfam" id="PF07047">
    <property type="entry name" value="OPA3"/>
    <property type="match status" value="1"/>
</dbReference>
<keyword evidence="2 3" id="KW-0175">Coiled coil</keyword>
<dbReference type="AlphaFoldDB" id="A0A9W8CXZ5"/>
<dbReference type="Proteomes" id="UP001143981">
    <property type="component" value="Unassembled WGS sequence"/>
</dbReference>
<organism evidence="4 5">
    <name type="scientific">Coemansia biformis</name>
    <dbReference type="NCBI Taxonomy" id="1286918"/>
    <lineage>
        <taxon>Eukaryota</taxon>
        <taxon>Fungi</taxon>
        <taxon>Fungi incertae sedis</taxon>
        <taxon>Zoopagomycota</taxon>
        <taxon>Kickxellomycotina</taxon>
        <taxon>Kickxellomycetes</taxon>
        <taxon>Kickxellales</taxon>
        <taxon>Kickxellaceae</taxon>
        <taxon>Coemansia</taxon>
    </lineage>
</organism>
<name>A0A9W8CXZ5_9FUNG</name>
<evidence type="ECO:0008006" key="6">
    <source>
        <dbReference type="Google" id="ProtNLM"/>
    </source>
</evidence>
<dbReference type="PANTHER" id="PTHR12499">
    <property type="entry name" value="OPTIC ATROPHY 3 PROTEIN OPA3"/>
    <property type="match status" value="1"/>
</dbReference>
<dbReference type="InterPro" id="IPR010754">
    <property type="entry name" value="OPA3-like"/>
</dbReference>
<dbReference type="GO" id="GO:0005739">
    <property type="term" value="C:mitochondrion"/>
    <property type="evidence" value="ECO:0007669"/>
    <property type="project" value="TreeGrafter"/>
</dbReference>
<comment type="similarity">
    <text evidence="1">Belongs to the OPA3 family.</text>
</comment>
<evidence type="ECO:0000256" key="1">
    <source>
        <dbReference type="ARBA" id="ARBA00007584"/>
    </source>
</evidence>
<dbReference type="PANTHER" id="PTHR12499:SF0">
    <property type="entry name" value="OPTIC ATROPHY 3 PROTEIN"/>
    <property type="match status" value="1"/>
</dbReference>
<dbReference type="EMBL" id="JANBOI010000676">
    <property type="protein sequence ID" value="KAJ1729089.1"/>
    <property type="molecule type" value="Genomic_DNA"/>
</dbReference>
<evidence type="ECO:0000256" key="3">
    <source>
        <dbReference type="SAM" id="Coils"/>
    </source>
</evidence>
<accession>A0A9W8CXZ5</accession>
<keyword evidence="5" id="KW-1185">Reference proteome</keyword>
<reference evidence="4" key="1">
    <citation type="submission" date="2022-07" db="EMBL/GenBank/DDBJ databases">
        <title>Phylogenomic reconstructions and comparative analyses of Kickxellomycotina fungi.</title>
        <authorList>
            <person name="Reynolds N.K."/>
            <person name="Stajich J.E."/>
            <person name="Barry K."/>
            <person name="Grigoriev I.V."/>
            <person name="Crous P."/>
            <person name="Smith M.E."/>
        </authorList>
    </citation>
    <scope>NUCLEOTIDE SEQUENCE</scope>
    <source>
        <strain evidence="4">BCRC 34381</strain>
    </source>
</reference>
<protein>
    <recommendedName>
        <fullName evidence="6">OPA3-like protein</fullName>
    </recommendedName>
</protein>
<evidence type="ECO:0000313" key="4">
    <source>
        <dbReference type="EMBL" id="KAJ1729089.1"/>
    </source>
</evidence>
<proteinExistence type="inferred from homology"/>
<feature type="coiled-coil region" evidence="3">
    <location>
        <begin position="52"/>
        <end position="100"/>
    </location>
</feature>
<sequence>MTWKMRVLGYKNERIRPLNDARAVDAGAEFLGEAFIFGVAASLIIAEQVRSRTQAKRQRSAVDERLDDLEAKAATQSEIAERLQDERNLLRAEINELAAE</sequence>
<evidence type="ECO:0000313" key="5">
    <source>
        <dbReference type="Proteomes" id="UP001143981"/>
    </source>
</evidence>
<dbReference type="OrthoDB" id="2129069at2759"/>
<gene>
    <name evidence="4" type="ORF">LPJ61_003694</name>
</gene>
<comment type="caution">
    <text evidence="4">The sequence shown here is derived from an EMBL/GenBank/DDBJ whole genome shotgun (WGS) entry which is preliminary data.</text>
</comment>
<dbReference type="GO" id="GO:0019216">
    <property type="term" value="P:regulation of lipid metabolic process"/>
    <property type="evidence" value="ECO:0007669"/>
    <property type="project" value="TreeGrafter"/>
</dbReference>
<evidence type="ECO:0000256" key="2">
    <source>
        <dbReference type="ARBA" id="ARBA00023054"/>
    </source>
</evidence>